<evidence type="ECO:0000313" key="1">
    <source>
        <dbReference type="EMBL" id="ATR79300.1"/>
    </source>
</evidence>
<accession>A0A2D2LWF2</accession>
<gene>
    <name evidence="1" type="ORF">NP7_08590</name>
</gene>
<sequence>MKDMQAEKRELEILNVTKCLTPAKDKLLAAMKLNEDSFLAFMDDATLGKYIAQSKVQDVENNVQAYEQIARLCN</sequence>
<dbReference type="AlphaFoldDB" id="A0A2D2LWF2"/>
<organism evidence="1 2">
    <name type="scientific">Faucicola osloensis</name>
    <name type="common">Moraxella osloensis</name>
    <dbReference type="NCBI Taxonomy" id="34062"/>
    <lineage>
        <taxon>Bacteria</taxon>
        <taxon>Pseudomonadati</taxon>
        <taxon>Pseudomonadota</taxon>
        <taxon>Gammaproteobacteria</taxon>
        <taxon>Moraxellales</taxon>
        <taxon>Moraxellaceae</taxon>
        <taxon>Faucicola</taxon>
    </lineage>
</organism>
<dbReference type="RefSeq" id="WP_100270482.1">
    <property type="nucleotide sequence ID" value="NZ_CP024443.1"/>
</dbReference>
<dbReference type="Proteomes" id="UP000229340">
    <property type="component" value="Chromosome"/>
</dbReference>
<reference evidence="2" key="1">
    <citation type="submission" date="2017-11" db="EMBL/GenBank/DDBJ databases">
        <title>Complete genome sequence of Moraxella osloensis NP7 isolated from human skin.</title>
        <authorList>
            <person name="Lee K."/>
            <person name="Lim J.Y."/>
            <person name="Hwang I."/>
        </authorList>
    </citation>
    <scope>NUCLEOTIDE SEQUENCE [LARGE SCALE GENOMIC DNA]</scope>
    <source>
        <strain evidence="2">NP7</strain>
    </source>
</reference>
<name>A0A2D2LWF2_FAUOS</name>
<evidence type="ECO:0000313" key="2">
    <source>
        <dbReference type="Proteomes" id="UP000229340"/>
    </source>
</evidence>
<dbReference type="EMBL" id="CP024443">
    <property type="protein sequence ID" value="ATR79300.1"/>
    <property type="molecule type" value="Genomic_DNA"/>
</dbReference>
<protein>
    <submittedName>
        <fullName evidence="1">Uncharacterized protein</fullName>
    </submittedName>
</protein>
<proteinExistence type="predicted"/>